<dbReference type="Pfam" id="PF23357">
    <property type="entry name" value="DUF7088"/>
    <property type="match status" value="1"/>
</dbReference>
<evidence type="ECO:0000256" key="1">
    <source>
        <dbReference type="SAM" id="Coils"/>
    </source>
</evidence>
<accession>A0A5C8KS17</accession>
<name>A0A5C8KS17_9GAMM</name>
<dbReference type="EMBL" id="VRTS01000006">
    <property type="protein sequence ID" value="TXK62179.1"/>
    <property type="molecule type" value="Genomic_DNA"/>
</dbReference>
<proteinExistence type="predicted"/>
<keyword evidence="1" id="KW-0175">Coiled coil</keyword>
<comment type="caution">
    <text evidence="5">The sequence shown here is derived from an EMBL/GenBank/DDBJ whole genome shotgun (WGS) entry which is preliminary data.</text>
</comment>
<evidence type="ECO:0000259" key="3">
    <source>
        <dbReference type="Pfam" id="PF09822"/>
    </source>
</evidence>
<organism evidence="5 6">
    <name type="scientific">Alkalisalibacterium limincola</name>
    <dbReference type="NCBI Taxonomy" id="2699169"/>
    <lineage>
        <taxon>Bacteria</taxon>
        <taxon>Pseudomonadati</taxon>
        <taxon>Pseudomonadota</taxon>
        <taxon>Gammaproteobacteria</taxon>
        <taxon>Lysobacterales</taxon>
        <taxon>Lysobacteraceae</taxon>
        <taxon>Alkalisalibacterium</taxon>
    </lineage>
</organism>
<evidence type="ECO:0000313" key="6">
    <source>
        <dbReference type="Proteomes" id="UP000321248"/>
    </source>
</evidence>
<feature type="domain" description="DUF7088" evidence="4">
    <location>
        <begin position="40"/>
        <end position="139"/>
    </location>
</feature>
<dbReference type="AlphaFoldDB" id="A0A5C8KS17"/>
<keyword evidence="2" id="KW-0472">Membrane</keyword>
<dbReference type="Pfam" id="PF09822">
    <property type="entry name" value="ABC_transp_aux"/>
    <property type="match status" value="1"/>
</dbReference>
<evidence type="ECO:0000313" key="5">
    <source>
        <dbReference type="EMBL" id="TXK62179.1"/>
    </source>
</evidence>
<dbReference type="InterPro" id="IPR019196">
    <property type="entry name" value="ABC_transp_unknown"/>
</dbReference>
<dbReference type="Proteomes" id="UP000321248">
    <property type="component" value="Unassembled WGS sequence"/>
</dbReference>
<evidence type="ECO:0000256" key="2">
    <source>
        <dbReference type="SAM" id="Phobius"/>
    </source>
</evidence>
<dbReference type="InterPro" id="IPR055396">
    <property type="entry name" value="DUF7088"/>
</dbReference>
<protein>
    <submittedName>
        <fullName evidence="5">Uncharacterized protein</fullName>
    </submittedName>
</protein>
<sequence length="621" mass="67609">MRLRRRLMAGGTLVLMALIFVSALVISGQALRGARIDLTENRIYTVSEGTRQIVAGLEEPVSLYLFFSESAAADYPALRTYAQRVRELLQEIAARSGGKVRLEVIDPLPFSEAEDRATAFGLEPVPVGTRGQSLFLGLAGTGATGAETVIPFFQPDKEAFLEYDVAKLIQSLSAAQRPVVGMMSTLSMGPGFDPGTGQVSQGWVIDGELRQLFELRRVERDVDSIDLDIDLLVVVHPKGLSEAATYAIDQFVLGGGRLVVFVDPYAESDPDGLAASLQAQAGGASSDLPRLFEAWGVRYDPGLAVLDAITALQVQASPDGAAVRHPALLGLGSEQFNREDIVTADLQALNFASSGYFDPADGEGLSMEPLVQSSAASAPVDVARLYNLDDPDRLFDDFQPRNRHHALAVRLSGRTRSAFPEHSGRPGHLAESLENANIVLVADTDLLSDRLWVQARNFAGQRVTSAFADNGNFVVNTIDNLLGSDELISVRTRPTSQRPFTVVESLRRMAEDRFRSKERELQAELLETERRLAALQAEAGAGGAMPSGVEEAEVDRFQAQLLQLRRELREVRFQLDADIDALGARLKAINIIGVPLLVTVFALGFAFWRARQRRRAIEGTQ</sequence>
<evidence type="ECO:0000259" key="4">
    <source>
        <dbReference type="Pfam" id="PF23357"/>
    </source>
</evidence>
<keyword evidence="2" id="KW-0812">Transmembrane</keyword>
<feature type="transmembrane region" description="Helical" evidence="2">
    <location>
        <begin position="588"/>
        <end position="608"/>
    </location>
</feature>
<keyword evidence="6" id="KW-1185">Reference proteome</keyword>
<feature type="coiled-coil region" evidence="1">
    <location>
        <begin position="511"/>
        <end position="574"/>
    </location>
</feature>
<keyword evidence="2" id="KW-1133">Transmembrane helix</keyword>
<reference evidence="5 6" key="1">
    <citation type="submission" date="2019-08" db="EMBL/GenBank/DDBJ databases">
        <authorList>
            <person name="Karlyshev A.V."/>
        </authorList>
    </citation>
    <scope>NUCLEOTIDE SEQUENCE [LARGE SCALE GENOMIC DNA]</scope>
    <source>
        <strain evidence="5 6">Alg18-2.2</strain>
    </source>
</reference>
<gene>
    <name evidence="5" type="ORF">FU658_09810</name>
</gene>
<dbReference type="OrthoDB" id="9777219at2"/>
<feature type="domain" description="ABC-type uncharacterised transport system" evidence="3">
    <location>
        <begin position="177"/>
        <end position="476"/>
    </location>
</feature>